<feature type="domain" description="Alanine racemase C-terminal" evidence="7">
    <location>
        <begin position="263"/>
        <end position="392"/>
    </location>
</feature>
<dbReference type="InterPro" id="IPR029066">
    <property type="entry name" value="PLP-binding_barrel"/>
</dbReference>
<dbReference type="Pfam" id="PF01168">
    <property type="entry name" value="Ala_racemase_N"/>
    <property type="match status" value="1"/>
</dbReference>
<keyword evidence="2 4" id="KW-0663">Pyridoxal phosphate</keyword>
<dbReference type="InterPro" id="IPR011079">
    <property type="entry name" value="Ala_racemase_C"/>
</dbReference>
<protein>
    <recommendedName>
        <fullName evidence="4">Alanine racemase</fullName>
        <ecNumber evidence="4">5.1.1.1</ecNumber>
    </recommendedName>
</protein>
<dbReference type="GO" id="GO:0008784">
    <property type="term" value="F:alanine racemase activity"/>
    <property type="evidence" value="ECO:0007669"/>
    <property type="project" value="UniProtKB-UniRule"/>
</dbReference>
<keyword evidence="9" id="KW-1185">Reference proteome</keyword>
<reference evidence="8 9" key="1">
    <citation type="journal article" date="2009" name="Appl. Environ. Microbiol.">
        <title>Community genomic and proteomic analyses of chemoautotrophic iron-oxidizing "Leptospirillum rubarum" (Group II) and "Leptospirillum ferrodiazotrophum" (Group III) bacteria in acid mine drainage biofilms.</title>
        <authorList>
            <person name="Goltsman D.S."/>
            <person name="Denef V.J."/>
            <person name="Singer S.W."/>
            <person name="VerBerkmoes N.C."/>
            <person name="Lefsrud M."/>
            <person name="Mueller R.S."/>
            <person name="Dick G.J."/>
            <person name="Sun C.L."/>
            <person name="Wheeler K.E."/>
            <person name="Zemla A."/>
            <person name="Baker B.J."/>
            <person name="Hauser L."/>
            <person name="Land M."/>
            <person name="Shah M.B."/>
            <person name="Thelen M.P."/>
            <person name="Hettich R.L."/>
            <person name="Banfield J.F."/>
        </authorList>
    </citation>
    <scope>NUCLEOTIDE SEQUENCE [LARGE SCALE GENOMIC DNA]</scope>
</reference>
<comment type="similarity">
    <text evidence="4">Belongs to the alanine racemase family.</text>
</comment>
<dbReference type="GO" id="GO:0030170">
    <property type="term" value="F:pyridoxal phosphate binding"/>
    <property type="evidence" value="ECO:0007669"/>
    <property type="project" value="UniProtKB-UniRule"/>
</dbReference>
<feature type="active site" description="Proton acceptor; specific for D-alanine" evidence="4">
    <location>
        <position position="48"/>
    </location>
</feature>
<evidence type="ECO:0000256" key="3">
    <source>
        <dbReference type="ARBA" id="ARBA00023235"/>
    </source>
</evidence>
<feature type="modified residue" description="N6-(pyridoxal phosphate)lysine" evidence="4 5">
    <location>
        <position position="48"/>
    </location>
</feature>
<dbReference type="Proteomes" id="UP000009374">
    <property type="component" value="Unassembled WGS sequence"/>
</dbReference>
<accession>C6HZ47</accession>
<feature type="active site" description="Proton acceptor; specific for L-alanine" evidence="4">
    <location>
        <position position="284"/>
    </location>
</feature>
<evidence type="ECO:0000256" key="2">
    <source>
        <dbReference type="ARBA" id="ARBA00022898"/>
    </source>
</evidence>
<dbReference type="CDD" id="cd00430">
    <property type="entry name" value="PLPDE_III_AR"/>
    <property type="match status" value="1"/>
</dbReference>
<dbReference type="Pfam" id="PF00842">
    <property type="entry name" value="Ala_racemase_C"/>
    <property type="match status" value="1"/>
</dbReference>
<comment type="pathway">
    <text evidence="4">Amino-acid biosynthesis; D-alanine biosynthesis; D-alanine from L-alanine: step 1/1.</text>
</comment>
<dbReference type="PANTHER" id="PTHR30511:SF0">
    <property type="entry name" value="ALANINE RACEMASE, CATABOLIC-RELATED"/>
    <property type="match status" value="1"/>
</dbReference>
<dbReference type="EMBL" id="GG693880">
    <property type="protein sequence ID" value="EES52058.1"/>
    <property type="molecule type" value="Genomic_DNA"/>
</dbReference>
<keyword evidence="3 4" id="KW-0413">Isomerase</keyword>
<dbReference type="PROSITE" id="PS00395">
    <property type="entry name" value="ALANINE_RACEMASE"/>
    <property type="match status" value="1"/>
</dbReference>
<organism evidence="8 9">
    <name type="scientific">Leptospirillum ferrodiazotrophum</name>
    <dbReference type="NCBI Taxonomy" id="412449"/>
    <lineage>
        <taxon>Bacteria</taxon>
        <taxon>Pseudomonadati</taxon>
        <taxon>Nitrospirota</taxon>
        <taxon>Nitrospiria</taxon>
        <taxon>Nitrospirales</taxon>
        <taxon>Nitrospiraceae</taxon>
        <taxon>Leptospirillum</taxon>
    </lineage>
</organism>
<dbReference type="GO" id="GO:0005829">
    <property type="term" value="C:cytosol"/>
    <property type="evidence" value="ECO:0007669"/>
    <property type="project" value="TreeGrafter"/>
</dbReference>
<dbReference type="PANTHER" id="PTHR30511">
    <property type="entry name" value="ALANINE RACEMASE"/>
    <property type="match status" value="1"/>
</dbReference>
<gene>
    <name evidence="8" type="ORF">UBAL3_94530024</name>
</gene>
<dbReference type="Gene3D" id="3.20.20.10">
    <property type="entry name" value="Alanine racemase"/>
    <property type="match status" value="1"/>
</dbReference>
<evidence type="ECO:0000259" key="7">
    <source>
        <dbReference type="SMART" id="SM01005"/>
    </source>
</evidence>
<dbReference type="HAMAP" id="MF_01201">
    <property type="entry name" value="Ala_racemase"/>
    <property type="match status" value="1"/>
</dbReference>
<evidence type="ECO:0000256" key="6">
    <source>
        <dbReference type="PIRSR" id="PIRSR600821-52"/>
    </source>
</evidence>
<dbReference type="AlphaFoldDB" id="C6HZ47"/>
<comment type="catalytic activity">
    <reaction evidence="4">
        <text>L-alanine = D-alanine</text>
        <dbReference type="Rhea" id="RHEA:20249"/>
        <dbReference type="ChEBI" id="CHEBI:57416"/>
        <dbReference type="ChEBI" id="CHEBI:57972"/>
        <dbReference type="EC" id="5.1.1.1"/>
    </reaction>
</comment>
<dbReference type="Gene3D" id="2.40.37.10">
    <property type="entry name" value="Lyase, Ornithine Decarboxylase, Chain A, domain 1"/>
    <property type="match status" value="1"/>
</dbReference>
<proteinExistence type="inferred from homology"/>
<evidence type="ECO:0000313" key="8">
    <source>
        <dbReference type="EMBL" id="EES52058.1"/>
    </source>
</evidence>
<dbReference type="NCBIfam" id="TIGR00492">
    <property type="entry name" value="alr"/>
    <property type="match status" value="1"/>
</dbReference>
<evidence type="ECO:0000256" key="5">
    <source>
        <dbReference type="PIRSR" id="PIRSR600821-50"/>
    </source>
</evidence>
<feature type="binding site" evidence="4 6">
    <location>
        <position position="332"/>
    </location>
    <ligand>
        <name>substrate</name>
    </ligand>
</feature>
<dbReference type="UniPathway" id="UPA00042">
    <property type="reaction ID" value="UER00497"/>
</dbReference>
<evidence type="ECO:0000256" key="4">
    <source>
        <dbReference type="HAMAP-Rule" id="MF_01201"/>
    </source>
</evidence>
<dbReference type="SUPFAM" id="SSF51419">
    <property type="entry name" value="PLP-binding barrel"/>
    <property type="match status" value="1"/>
</dbReference>
<dbReference type="SUPFAM" id="SSF50621">
    <property type="entry name" value="Alanine racemase C-terminal domain-like"/>
    <property type="match status" value="1"/>
</dbReference>
<dbReference type="EC" id="5.1.1.1" evidence="4"/>
<dbReference type="GO" id="GO:0030632">
    <property type="term" value="P:D-alanine biosynthetic process"/>
    <property type="evidence" value="ECO:0007669"/>
    <property type="project" value="UniProtKB-UniRule"/>
</dbReference>
<sequence>MTPSLLTSRAALPSHRSRVTVDLGGLRENVRAVLRSLPKGTGLLPVIKSNAYGHGIIPVSQLMTDEGIPRVAVMGADEGCLLRKSGFSGKIILLGGFAPDEIQLCQNLRLTPIIHHMDQVRALERFSPEAPSLDVHLKIDSGMGRLGFLPSEFPLVLDRLQRMPSVKIEGLMTHFPVPEDREDTSICREIFRQSIVTMIGHPALSALSVVHMASSGAILSGEVMLDLPTPPSGRRISFWARPGILLYGHFPGAHNPSFPVRPVFGLEARVLAIRTLPRGSSVSYGRTVRVDRDSRVGVLGMGYADGLPRLLSGKGWAVVGNHRAPFLGRICMDMVVVDLTDIPADETHSEWITLIDPDNTLSMSVDQLALEGNTIPYEILCLLGHRSERRYVGVPSPESGQSV</sequence>
<feature type="binding site" evidence="4 6">
    <location>
        <position position="145"/>
    </location>
    <ligand>
        <name>substrate</name>
    </ligand>
</feature>
<name>C6HZ47_9BACT</name>
<dbReference type="PRINTS" id="PR00992">
    <property type="entry name" value="ALARACEMASE"/>
</dbReference>
<dbReference type="InterPro" id="IPR020622">
    <property type="entry name" value="Ala_racemase_pyridoxalP-BS"/>
</dbReference>
<dbReference type="InterPro" id="IPR000821">
    <property type="entry name" value="Ala_racemase"/>
</dbReference>
<dbReference type="SMART" id="SM01005">
    <property type="entry name" value="Ala_racemase_C"/>
    <property type="match status" value="1"/>
</dbReference>
<comment type="function">
    <text evidence="4">Catalyzes the interconversion of L-alanine and D-alanine. May also act on other amino acids.</text>
</comment>
<dbReference type="InterPro" id="IPR009006">
    <property type="entry name" value="Ala_racemase/Decarboxylase_C"/>
</dbReference>
<evidence type="ECO:0000256" key="1">
    <source>
        <dbReference type="ARBA" id="ARBA00001933"/>
    </source>
</evidence>
<dbReference type="InterPro" id="IPR001608">
    <property type="entry name" value="Ala_racemase_N"/>
</dbReference>
<comment type="cofactor">
    <cofactor evidence="1 4 5">
        <name>pyridoxal 5'-phosphate</name>
        <dbReference type="ChEBI" id="CHEBI:597326"/>
    </cofactor>
</comment>
<evidence type="ECO:0000313" key="9">
    <source>
        <dbReference type="Proteomes" id="UP000009374"/>
    </source>
</evidence>